<keyword evidence="6 9" id="KW-1133">Transmembrane helix</keyword>
<dbReference type="RefSeq" id="WP_096327198.1">
    <property type="nucleotide sequence ID" value="NZ_FOMX01000020.1"/>
</dbReference>
<evidence type="ECO:0000256" key="3">
    <source>
        <dbReference type="ARBA" id="ARBA00022475"/>
    </source>
</evidence>
<evidence type="ECO:0000256" key="2">
    <source>
        <dbReference type="ARBA" id="ARBA00022448"/>
    </source>
</evidence>
<dbReference type="PANTHER" id="PTHR30625">
    <property type="entry name" value="PROTEIN TOLQ"/>
    <property type="match status" value="1"/>
</dbReference>
<organism evidence="11 12">
    <name type="scientific">Nannocystis exedens</name>
    <dbReference type="NCBI Taxonomy" id="54"/>
    <lineage>
        <taxon>Bacteria</taxon>
        <taxon>Pseudomonadati</taxon>
        <taxon>Myxococcota</taxon>
        <taxon>Polyangia</taxon>
        <taxon>Nannocystales</taxon>
        <taxon>Nannocystaceae</taxon>
        <taxon>Nannocystis</taxon>
    </lineage>
</organism>
<evidence type="ECO:0000256" key="9">
    <source>
        <dbReference type="SAM" id="Phobius"/>
    </source>
</evidence>
<evidence type="ECO:0000313" key="12">
    <source>
        <dbReference type="Proteomes" id="UP000199400"/>
    </source>
</evidence>
<dbReference type="GO" id="GO:0017038">
    <property type="term" value="P:protein import"/>
    <property type="evidence" value="ECO:0007669"/>
    <property type="project" value="TreeGrafter"/>
</dbReference>
<evidence type="ECO:0000256" key="6">
    <source>
        <dbReference type="ARBA" id="ARBA00022989"/>
    </source>
</evidence>
<keyword evidence="3" id="KW-1003">Cell membrane</keyword>
<feature type="domain" description="MotA/TolQ/ExbB proton channel" evidence="10">
    <location>
        <begin position="76"/>
        <end position="191"/>
    </location>
</feature>
<dbReference type="OrthoDB" id="9805133at2"/>
<feature type="transmembrane region" description="Helical" evidence="9">
    <location>
        <begin position="115"/>
        <end position="141"/>
    </location>
</feature>
<evidence type="ECO:0000256" key="5">
    <source>
        <dbReference type="ARBA" id="ARBA00022927"/>
    </source>
</evidence>
<reference evidence="12" key="1">
    <citation type="submission" date="2016-10" db="EMBL/GenBank/DDBJ databases">
        <authorList>
            <person name="Varghese N."/>
            <person name="Submissions S."/>
        </authorList>
    </citation>
    <scope>NUCLEOTIDE SEQUENCE [LARGE SCALE GENOMIC DNA]</scope>
    <source>
        <strain evidence="12">ATCC 25963</strain>
    </source>
</reference>
<comment type="similarity">
    <text evidence="8">Belongs to the exbB/tolQ family.</text>
</comment>
<dbReference type="EMBL" id="FOMX01000020">
    <property type="protein sequence ID" value="SFE83659.1"/>
    <property type="molecule type" value="Genomic_DNA"/>
</dbReference>
<feature type="transmembrane region" description="Helical" evidence="9">
    <location>
        <begin position="161"/>
        <end position="182"/>
    </location>
</feature>
<dbReference type="Proteomes" id="UP000199400">
    <property type="component" value="Unassembled WGS sequence"/>
</dbReference>
<evidence type="ECO:0000256" key="7">
    <source>
        <dbReference type="ARBA" id="ARBA00023136"/>
    </source>
</evidence>
<comment type="subcellular location">
    <subcellularLocation>
        <location evidence="1">Cell membrane</location>
        <topology evidence="1">Multi-pass membrane protein</topology>
    </subcellularLocation>
    <subcellularLocation>
        <location evidence="8">Membrane</location>
        <topology evidence="8">Multi-pass membrane protein</topology>
    </subcellularLocation>
</comment>
<dbReference type="STRING" id="54.SAMN02745121_05746"/>
<dbReference type="AlphaFoldDB" id="A0A1I2DTD2"/>
<dbReference type="InterPro" id="IPR050790">
    <property type="entry name" value="ExbB/TolQ_transport"/>
</dbReference>
<evidence type="ECO:0000256" key="8">
    <source>
        <dbReference type="RuleBase" id="RU004057"/>
    </source>
</evidence>
<protein>
    <submittedName>
        <fullName evidence="11">Outer membrane transport energization protein ExbB</fullName>
    </submittedName>
</protein>
<evidence type="ECO:0000259" key="10">
    <source>
        <dbReference type="Pfam" id="PF01618"/>
    </source>
</evidence>
<sequence length="241" mass="25268">MNVVDELIKIALLGATWVLYLLFALSVLSIAAMVERWLFFRKNRAGGDKLRRDLLAAIAARDDARIDAALAGSKTVEAEVLRQAMLFRDGGAAAFLDAVESGLASERAGLDRGTVLLGTIGNNAPFVGLFGTVLGIIEAFSYLGTGDQAAMGNVMSGISEALVATAVGIFVAIPAVIGFNVAQKKAGELENSVLSLARLLSAWLKLAEAHAEAGAHDPDNLARLPDRAARRALEPIRSGGT</sequence>
<feature type="transmembrane region" description="Helical" evidence="9">
    <location>
        <begin position="12"/>
        <end position="34"/>
    </location>
</feature>
<evidence type="ECO:0000256" key="1">
    <source>
        <dbReference type="ARBA" id="ARBA00004651"/>
    </source>
</evidence>
<dbReference type="PANTHER" id="PTHR30625:SF15">
    <property type="entry name" value="BIOPOLYMER TRANSPORT PROTEIN EXBB"/>
    <property type="match status" value="1"/>
</dbReference>
<proteinExistence type="inferred from homology"/>
<evidence type="ECO:0000313" key="11">
    <source>
        <dbReference type="EMBL" id="SFE83659.1"/>
    </source>
</evidence>
<accession>A0A1I2DTD2</accession>
<evidence type="ECO:0000256" key="4">
    <source>
        <dbReference type="ARBA" id="ARBA00022692"/>
    </source>
</evidence>
<keyword evidence="5 8" id="KW-0653">Protein transport</keyword>
<dbReference type="Pfam" id="PF01618">
    <property type="entry name" value="MotA_ExbB"/>
    <property type="match status" value="1"/>
</dbReference>
<keyword evidence="12" id="KW-1185">Reference proteome</keyword>
<keyword evidence="2 8" id="KW-0813">Transport</keyword>
<dbReference type="InterPro" id="IPR002898">
    <property type="entry name" value="MotA_ExbB_proton_chnl"/>
</dbReference>
<keyword evidence="4 9" id="KW-0812">Transmembrane</keyword>
<name>A0A1I2DTD2_9BACT</name>
<keyword evidence="7 9" id="KW-0472">Membrane</keyword>
<dbReference type="GO" id="GO:0005886">
    <property type="term" value="C:plasma membrane"/>
    <property type="evidence" value="ECO:0007669"/>
    <property type="project" value="UniProtKB-SubCell"/>
</dbReference>
<gene>
    <name evidence="11" type="ORF">SAMN02745121_05746</name>
</gene>